<dbReference type="InterPro" id="IPR017896">
    <property type="entry name" value="4Fe4S_Fe-S-bd"/>
</dbReference>
<dbReference type="Proteomes" id="UP000253034">
    <property type="component" value="Unassembled WGS sequence"/>
</dbReference>
<evidence type="ECO:0000259" key="4">
    <source>
        <dbReference type="PROSITE" id="PS51379"/>
    </source>
</evidence>
<proteinExistence type="predicted"/>
<evidence type="ECO:0000256" key="3">
    <source>
        <dbReference type="ARBA" id="ARBA00023014"/>
    </source>
</evidence>
<evidence type="ECO:0000313" key="6">
    <source>
        <dbReference type="Proteomes" id="UP000253034"/>
    </source>
</evidence>
<dbReference type="InterPro" id="IPR052977">
    <property type="entry name" value="Polyferredoxin-like_ET"/>
</dbReference>
<evidence type="ECO:0000256" key="2">
    <source>
        <dbReference type="ARBA" id="ARBA00023004"/>
    </source>
</evidence>
<keyword evidence="2" id="KW-0408">Iron</keyword>
<evidence type="ECO:0000256" key="1">
    <source>
        <dbReference type="ARBA" id="ARBA00022723"/>
    </source>
</evidence>
<dbReference type="Gene3D" id="3.30.70.20">
    <property type="match status" value="1"/>
</dbReference>
<dbReference type="GO" id="GO:0046872">
    <property type="term" value="F:metal ion binding"/>
    <property type="evidence" value="ECO:0007669"/>
    <property type="project" value="UniProtKB-KW"/>
</dbReference>
<keyword evidence="1" id="KW-0479">Metal-binding</keyword>
<gene>
    <name evidence="5" type="ORF">DFR58_10315</name>
</gene>
<comment type="caution">
    <text evidence="5">The sequence shown here is derived from an EMBL/GenBank/DDBJ whole genome shotgun (WGS) entry which is preliminary data.</text>
</comment>
<reference evidence="5 6" key="1">
    <citation type="submission" date="2018-07" db="EMBL/GenBank/DDBJ databases">
        <title>Genomic Encyclopedia of Type Strains, Phase IV (KMG-IV): sequencing the most valuable type-strain genomes for metagenomic binning, comparative biology and taxonomic classification.</title>
        <authorList>
            <person name="Goeker M."/>
        </authorList>
    </citation>
    <scope>NUCLEOTIDE SEQUENCE [LARGE SCALE GENOMIC DNA]</scope>
    <source>
        <strain evidence="5 6">DSM 27016</strain>
    </source>
</reference>
<dbReference type="SUPFAM" id="SSF54862">
    <property type="entry name" value="4Fe-4S ferredoxins"/>
    <property type="match status" value="1"/>
</dbReference>
<dbReference type="AlphaFoldDB" id="A0A369BCZ6"/>
<dbReference type="Pfam" id="PF12838">
    <property type="entry name" value="Fer4_7"/>
    <property type="match status" value="1"/>
</dbReference>
<evidence type="ECO:0000313" key="5">
    <source>
        <dbReference type="EMBL" id="RCX19271.1"/>
    </source>
</evidence>
<dbReference type="RefSeq" id="WP_170138009.1">
    <property type="nucleotide sequence ID" value="NZ_QPJT01000003.1"/>
</dbReference>
<feature type="domain" description="4Fe-4S ferredoxin-type" evidence="4">
    <location>
        <begin position="1"/>
        <end position="29"/>
    </location>
</feature>
<dbReference type="EMBL" id="QPJT01000003">
    <property type="protein sequence ID" value="RCX19271.1"/>
    <property type="molecule type" value="Genomic_DNA"/>
</dbReference>
<dbReference type="PANTHER" id="PTHR43193:SF2">
    <property type="entry name" value="POLYFERREDOXIN PROTEIN FWDF"/>
    <property type="match status" value="1"/>
</dbReference>
<dbReference type="PROSITE" id="PS00198">
    <property type="entry name" value="4FE4S_FER_1"/>
    <property type="match status" value="1"/>
</dbReference>
<dbReference type="GO" id="GO:0051536">
    <property type="term" value="F:iron-sulfur cluster binding"/>
    <property type="evidence" value="ECO:0007669"/>
    <property type="project" value="UniProtKB-KW"/>
</dbReference>
<keyword evidence="3" id="KW-0411">Iron-sulfur</keyword>
<dbReference type="InterPro" id="IPR017900">
    <property type="entry name" value="4Fe4S_Fe_S_CS"/>
</dbReference>
<name>A0A369BCZ6_9FIRM</name>
<dbReference type="PANTHER" id="PTHR43193">
    <property type="match status" value="1"/>
</dbReference>
<dbReference type="PROSITE" id="PS51379">
    <property type="entry name" value="4FE4S_FER_2"/>
    <property type="match status" value="2"/>
</dbReference>
<protein>
    <submittedName>
        <fullName evidence="5">Coenzyme F420-reducing hydrogenase beta subunit</fullName>
    </submittedName>
</protein>
<keyword evidence="6" id="KW-1185">Reference proteome</keyword>
<sequence length="410" mass="46871">MNICGEKECTGCMACYSVCNHGAIAAGADSRGFYMPVIDNDICINCGNCKKVCPANRNVEKSHFKQEVFACWSNDPELRLGSTSGGIFTGLSKYVLSKGGTVFGAKFDSRFRVVHGSAEDERQLACFRGSKYVQSYMGDTYRDIKKRLDRGILVLFTGTPCQNAGLKCFLGKPYNNLIAVDIICHGVPSPLVFNDYVEYMKKKANSDISSISFRHKQPGWTVHSMKIDFSNNSSYMADVLTDPYLVGFLQNYFLRDCCHECKYAVLDRQGDITIADFWGYVSNRRKFRNDEKGISLVIINSKTGRDILEAVKGDYVVQKKDMREALNGNRCLQAPYGKNPLSDLFWKEYLDCRDFGLASQKYFYKRKSSLRRMVSRFIDDHSYLMPVDIRKKYENIKDRLKQKFYKKEQK</sequence>
<dbReference type="InterPro" id="IPR007525">
    <property type="entry name" value="FrhB_FdhB_C"/>
</dbReference>
<accession>A0A369BCZ6</accession>
<organism evidence="5 6">
    <name type="scientific">Anaerobacterium chartisolvens</name>
    <dbReference type="NCBI Taxonomy" id="1297424"/>
    <lineage>
        <taxon>Bacteria</taxon>
        <taxon>Bacillati</taxon>
        <taxon>Bacillota</taxon>
        <taxon>Clostridia</taxon>
        <taxon>Eubacteriales</taxon>
        <taxon>Oscillospiraceae</taxon>
        <taxon>Anaerobacterium</taxon>
    </lineage>
</organism>
<dbReference type="Pfam" id="PF04432">
    <property type="entry name" value="FrhB_FdhB_C"/>
    <property type="match status" value="1"/>
</dbReference>
<feature type="domain" description="4Fe-4S ferredoxin-type" evidence="4">
    <location>
        <begin position="34"/>
        <end position="63"/>
    </location>
</feature>